<evidence type="ECO:0000256" key="1">
    <source>
        <dbReference type="SAM" id="MobiDB-lite"/>
    </source>
</evidence>
<feature type="compositionally biased region" description="Acidic residues" evidence="1">
    <location>
        <begin position="102"/>
        <end position="114"/>
    </location>
</feature>
<comment type="caution">
    <text evidence="2">The sequence shown here is derived from an EMBL/GenBank/DDBJ whole genome shotgun (WGS) entry which is preliminary data.</text>
</comment>
<accession>A0ABW7T9L3</accession>
<evidence type="ECO:0000313" key="3">
    <source>
        <dbReference type="Proteomes" id="UP001611162"/>
    </source>
</evidence>
<name>A0ABW7T9L3_9ACTN</name>
<proteinExistence type="predicted"/>
<feature type="compositionally biased region" description="Basic and acidic residues" evidence="1">
    <location>
        <begin position="86"/>
        <end position="101"/>
    </location>
</feature>
<organism evidence="2 3">
    <name type="scientific">Streptomyces abikoensis</name>
    <dbReference type="NCBI Taxonomy" id="97398"/>
    <lineage>
        <taxon>Bacteria</taxon>
        <taxon>Bacillati</taxon>
        <taxon>Actinomycetota</taxon>
        <taxon>Actinomycetes</taxon>
        <taxon>Kitasatosporales</taxon>
        <taxon>Streptomycetaceae</taxon>
        <taxon>Streptomyces</taxon>
    </lineage>
</organism>
<gene>
    <name evidence="2" type="ORF">ACH4TF_27630</name>
</gene>
<reference evidence="2 3" key="1">
    <citation type="submission" date="2024-10" db="EMBL/GenBank/DDBJ databases">
        <title>The Natural Products Discovery Center: Release of the First 8490 Sequenced Strains for Exploring Actinobacteria Biosynthetic Diversity.</title>
        <authorList>
            <person name="Kalkreuter E."/>
            <person name="Kautsar S.A."/>
            <person name="Yang D."/>
            <person name="Bader C.D."/>
            <person name="Teijaro C.N."/>
            <person name="Fluegel L."/>
            <person name="Davis C.M."/>
            <person name="Simpson J.R."/>
            <person name="Lauterbach L."/>
            <person name="Steele A.D."/>
            <person name="Gui C."/>
            <person name="Meng S."/>
            <person name="Li G."/>
            <person name="Viehrig K."/>
            <person name="Ye F."/>
            <person name="Su P."/>
            <person name="Kiefer A.F."/>
            <person name="Nichols A."/>
            <person name="Cepeda A.J."/>
            <person name="Yan W."/>
            <person name="Fan B."/>
            <person name="Jiang Y."/>
            <person name="Adhikari A."/>
            <person name="Zheng C.-J."/>
            <person name="Schuster L."/>
            <person name="Cowan T.M."/>
            <person name="Smanski M.J."/>
            <person name="Chevrette M.G."/>
            <person name="De Carvalho L.P.S."/>
            <person name="Shen B."/>
        </authorList>
    </citation>
    <scope>NUCLEOTIDE SEQUENCE [LARGE SCALE GENOMIC DNA]</scope>
    <source>
        <strain evidence="2 3">NPDC020979</strain>
    </source>
</reference>
<evidence type="ECO:0000313" key="2">
    <source>
        <dbReference type="EMBL" id="MFI0914194.1"/>
    </source>
</evidence>
<dbReference type="Proteomes" id="UP001611162">
    <property type="component" value="Unassembled WGS sequence"/>
</dbReference>
<feature type="region of interest" description="Disordered" evidence="1">
    <location>
        <begin position="80"/>
        <end position="133"/>
    </location>
</feature>
<keyword evidence="3" id="KW-1185">Reference proteome</keyword>
<sequence>MSIIDDTEEPCDICAEPIECECDDPEYCWTCDGSGEYVPDHCCDCGGSPYCQCCGGCSALNAGACSCTVTVTLLDGTVKTLPAPESKPEPQFERDVHRDTDPEPPDDYYDEEAPADAGESASQSDGYSTEPPF</sequence>
<protein>
    <submittedName>
        <fullName evidence="2">Uncharacterized protein</fullName>
    </submittedName>
</protein>
<dbReference type="EMBL" id="JBIRRB010000011">
    <property type="protein sequence ID" value="MFI0914194.1"/>
    <property type="molecule type" value="Genomic_DNA"/>
</dbReference>
<dbReference type="RefSeq" id="WP_397614210.1">
    <property type="nucleotide sequence ID" value="NZ_JBIRRB010000011.1"/>
</dbReference>